<comment type="similarity">
    <text evidence="1">Belongs to the UvrB family.</text>
</comment>
<feature type="coiled-coil region" evidence="4">
    <location>
        <begin position="106"/>
        <end position="140"/>
    </location>
</feature>
<dbReference type="InterPro" id="IPR004807">
    <property type="entry name" value="UvrB"/>
</dbReference>
<dbReference type="InterPro" id="IPR001943">
    <property type="entry name" value="UVR_dom"/>
</dbReference>
<dbReference type="AlphaFoldDB" id="A0A645ARP4"/>
<dbReference type="Gene3D" id="4.10.860.10">
    <property type="entry name" value="UVR domain"/>
    <property type="match status" value="1"/>
</dbReference>
<dbReference type="SUPFAM" id="SSF52540">
    <property type="entry name" value="P-loop containing nucleoside triphosphate hydrolases"/>
    <property type="match status" value="1"/>
</dbReference>
<evidence type="ECO:0000256" key="1">
    <source>
        <dbReference type="ARBA" id="ARBA00008533"/>
    </source>
</evidence>
<dbReference type="Gene3D" id="3.40.50.300">
    <property type="entry name" value="P-loop containing nucleotide triphosphate hydrolases"/>
    <property type="match status" value="1"/>
</dbReference>
<evidence type="ECO:0000259" key="6">
    <source>
        <dbReference type="PROSITE" id="PS51194"/>
    </source>
</evidence>
<dbReference type="GO" id="GO:0009380">
    <property type="term" value="C:excinuclease repair complex"/>
    <property type="evidence" value="ECO:0007669"/>
    <property type="project" value="InterPro"/>
</dbReference>
<dbReference type="Pfam" id="PF02151">
    <property type="entry name" value="UVR"/>
    <property type="match status" value="1"/>
</dbReference>
<evidence type="ECO:0000313" key="7">
    <source>
        <dbReference type="EMBL" id="MPM55438.1"/>
    </source>
</evidence>
<protein>
    <recommendedName>
        <fullName evidence="3">UvrABC system protein B</fullName>
    </recommendedName>
</protein>
<feature type="domain" description="Helicase C-terminal" evidence="6">
    <location>
        <begin position="1"/>
        <end position="88"/>
    </location>
</feature>
<dbReference type="EMBL" id="VSSQ01015273">
    <property type="protein sequence ID" value="MPM55438.1"/>
    <property type="molecule type" value="Genomic_DNA"/>
</dbReference>
<dbReference type="InterPro" id="IPR024759">
    <property type="entry name" value="UvrB_YAD/RRR_dom"/>
</dbReference>
<dbReference type="GO" id="GO:0016887">
    <property type="term" value="F:ATP hydrolysis activity"/>
    <property type="evidence" value="ECO:0007669"/>
    <property type="project" value="InterPro"/>
</dbReference>
<dbReference type="GO" id="GO:0006289">
    <property type="term" value="P:nucleotide-excision repair"/>
    <property type="evidence" value="ECO:0007669"/>
    <property type="project" value="InterPro"/>
</dbReference>
<dbReference type="PROSITE" id="PS50151">
    <property type="entry name" value="UVR"/>
    <property type="match status" value="1"/>
</dbReference>
<comment type="caution">
    <text evidence="7">The sequence shown here is derived from an EMBL/GenBank/DDBJ whole genome shotgun (WGS) entry which is preliminary data.</text>
</comment>
<keyword evidence="4" id="KW-0175">Coiled coil</keyword>
<dbReference type="InterPro" id="IPR001650">
    <property type="entry name" value="Helicase_C-like"/>
</dbReference>
<accession>A0A645ARP4</accession>
<feature type="domain" description="UVR" evidence="5">
    <location>
        <begin position="117"/>
        <end position="152"/>
    </location>
</feature>
<dbReference type="GO" id="GO:0003677">
    <property type="term" value="F:DNA binding"/>
    <property type="evidence" value="ECO:0007669"/>
    <property type="project" value="InterPro"/>
</dbReference>
<dbReference type="PROSITE" id="PS51194">
    <property type="entry name" value="HELICASE_CTER"/>
    <property type="match status" value="1"/>
</dbReference>
<dbReference type="Pfam" id="PF00271">
    <property type="entry name" value="Helicase_C"/>
    <property type="match status" value="1"/>
</dbReference>
<evidence type="ECO:0000256" key="3">
    <source>
        <dbReference type="ARBA" id="ARBA00029504"/>
    </source>
</evidence>
<evidence type="ECO:0000259" key="5">
    <source>
        <dbReference type="PROSITE" id="PS50151"/>
    </source>
</evidence>
<dbReference type="InterPro" id="IPR027417">
    <property type="entry name" value="P-loop_NTPase"/>
</dbReference>
<dbReference type="Pfam" id="PF12344">
    <property type="entry name" value="UvrB"/>
    <property type="match status" value="1"/>
</dbReference>
<sequence>MREGLDIPEVSLVAIFDADKEGFLRSTRSLIQTIGRAARNSHGEVYLYADRITDSMRQAIDETNRRRVIQETYNVEHHITPTTIVKEIREAIHGKETKDMAVKYMKKKTNKNAAEQEKLVNNLEKEMREAARVLDFERAAELRDIILELKSS</sequence>
<organism evidence="7">
    <name type="scientific">bioreactor metagenome</name>
    <dbReference type="NCBI Taxonomy" id="1076179"/>
    <lineage>
        <taxon>unclassified sequences</taxon>
        <taxon>metagenomes</taxon>
        <taxon>ecological metagenomes</taxon>
    </lineage>
</organism>
<dbReference type="SUPFAM" id="SSF46600">
    <property type="entry name" value="C-terminal UvrC-binding domain of UvrB"/>
    <property type="match status" value="1"/>
</dbReference>
<dbReference type="PANTHER" id="PTHR24029">
    <property type="entry name" value="UVRABC SYSTEM PROTEIN B"/>
    <property type="match status" value="1"/>
</dbReference>
<evidence type="ECO:0000256" key="4">
    <source>
        <dbReference type="SAM" id="Coils"/>
    </source>
</evidence>
<dbReference type="PANTHER" id="PTHR24029:SF0">
    <property type="entry name" value="UVRABC SYSTEM PROTEIN B"/>
    <property type="match status" value="1"/>
</dbReference>
<comment type="subunit">
    <text evidence="2">Forms a heterotetramer with UvrA during the search for lesions. Interacts with UvrC in an incision complex.</text>
</comment>
<proteinExistence type="inferred from homology"/>
<evidence type="ECO:0000256" key="2">
    <source>
        <dbReference type="ARBA" id="ARBA00026033"/>
    </source>
</evidence>
<gene>
    <name evidence="7" type="primary">uvrB_36</name>
    <name evidence="7" type="ORF">SDC9_102235</name>
</gene>
<reference evidence="7" key="1">
    <citation type="submission" date="2019-08" db="EMBL/GenBank/DDBJ databases">
        <authorList>
            <person name="Kucharzyk K."/>
            <person name="Murdoch R.W."/>
            <person name="Higgins S."/>
            <person name="Loffler F."/>
        </authorList>
    </citation>
    <scope>NUCLEOTIDE SEQUENCE</scope>
</reference>
<dbReference type="InterPro" id="IPR036876">
    <property type="entry name" value="UVR_dom_sf"/>
</dbReference>
<dbReference type="GO" id="GO:0005524">
    <property type="term" value="F:ATP binding"/>
    <property type="evidence" value="ECO:0007669"/>
    <property type="project" value="InterPro"/>
</dbReference>
<name>A0A645ARP4_9ZZZZ</name>